<comment type="caution">
    <text evidence="1">The sequence shown here is derived from an EMBL/GenBank/DDBJ whole genome shotgun (WGS) entry which is preliminary data.</text>
</comment>
<protein>
    <submittedName>
        <fullName evidence="1">Ribonucleotide reductase subunit alpha</fullName>
    </submittedName>
</protein>
<name>A0A2S9K161_9BURK</name>
<sequence>MNITTFDALLQAAQQQPQPQRLLFVLAQSELPDDATPEQQAAFEAGQGGALVPVACVDRLPAELGSFAAFEAESRPFCPDWVVVFAASLSGRNGQPPSSESAQNPLEQMVAAIKAGQIGNFLPFDRQGDAIRLG</sequence>
<evidence type="ECO:0000313" key="2">
    <source>
        <dbReference type="Proteomes" id="UP000238589"/>
    </source>
</evidence>
<dbReference type="EMBL" id="PVLQ01000088">
    <property type="protein sequence ID" value="PRD64159.1"/>
    <property type="molecule type" value="Genomic_DNA"/>
</dbReference>
<dbReference type="AlphaFoldDB" id="A0A2S9K161"/>
<dbReference type="OrthoDB" id="6182044at2"/>
<dbReference type="RefSeq" id="WP_105749535.1">
    <property type="nucleotide sequence ID" value="NZ_PVLQ01000088.1"/>
</dbReference>
<proteinExistence type="predicted"/>
<dbReference type="Proteomes" id="UP000238589">
    <property type="component" value="Unassembled WGS sequence"/>
</dbReference>
<keyword evidence="2" id="KW-1185">Reference proteome</keyword>
<organism evidence="1 2">
    <name type="scientific">Malikia granosa</name>
    <dbReference type="NCBI Taxonomy" id="263067"/>
    <lineage>
        <taxon>Bacteria</taxon>
        <taxon>Pseudomonadati</taxon>
        <taxon>Pseudomonadota</taxon>
        <taxon>Betaproteobacteria</taxon>
        <taxon>Burkholderiales</taxon>
        <taxon>Comamonadaceae</taxon>
        <taxon>Malikia</taxon>
    </lineage>
</organism>
<accession>A0A2S9K161</accession>
<reference evidence="1 2" key="1">
    <citation type="submission" date="2018-03" db="EMBL/GenBank/DDBJ databases">
        <title>Comparative genomics illustrates the genes involved in a hyperalkaliphilic mechanisms of Serpentinomonas isolated from highly-alkaline calcium-rich serpentinized springs.</title>
        <authorList>
            <person name="Suzuki S."/>
            <person name="Ishii S."/>
            <person name="Walworth N."/>
            <person name="Bird L."/>
            <person name="Kuenen J.G."/>
            <person name="Nealson K.H."/>
        </authorList>
    </citation>
    <scope>NUCLEOTIDE SEQUENCE [LARGE SCALE GENOMIC DNA]</scope>
    <source>
        <strain evidence="1 2">P1</strain>
    </source>
</reference>
<gene>
    <name evidence="1" type="ORF">C6P64_15970</name>
</gene>
<evidence type="ECO:0000313" key="1">
    <source>
        <dbReference type="EMBL" id="PRD64159.1"/>
    </source>
</evidence>